<organism evidence="1 2">
    <name type="scientific">Amnibacterium setariae</name>
    <dbReference type="NCBI Taxonomy" id="2306585"/>
    <lineage>
        <taxon>Bacteria</taxon>
        <taxon>Bacillati</taxon>
        <taxon>Actinomycetota</taxon>
        <taxon>Actinomycetes</taxon>
        <taxon>Micrococcales</taxon>
        <taxon>Microbacteriaceae</taxon>
        <taxon>Amnibacterium</taxon>
    </lineage>
</organism>
<protein>
    <submittedName>
        <fullName evidence="1">Uncharacterized protein</fullName>
    </submittedName>
</protein>
<evidence type="ECO:0000313" key="2">
    <source>
        <dbReference type="Proteomes" id="UP000265742"/>
    </source>
</evidence>
<accession>A0A3A1TV97</accession>
<dbReference type="Proteomes" id="UP000265742">
    <property type="component" value="Unassembled WGS sequence"/>
</dbReference>
<dbReference type="RefSeq" id="WP_119481857.1">
    <property type="nucleotide sequence ID" value="NZ_QXTG01000002.1"/>
</dbReference>
<dbReference type="EMBL" id="QXTG01000002">
    <property type="protein sequence ID" value="RIX27548.1"/>
    <property type="molecule type" value="Genomic_DNA"/>
</dbReference>
<keyword evidence="2" id="KW-1185">Reference proteome</keyword>
<gene>
    <name evidence="1" type="ORF">D1781_08190</name>
</gene>
<sequence>MHSESGGGSASGSRAYRACTRLATGWLRFYTRGLEPRAAFERRVDVELELWEHGMAADRRPTATGACVSLVLRTLAGVPQDLRWRRDVRAEPLVRGAQPVHQLVRRHRQRLWVPLLGGHVFDQTNGMARPEQY</sequence>
<dbReference type="AlphaFoldDB" id="A0A3A1TV97"/>
<dbReference type="OrthoDB" id="5188921at2"/>
<comment type="caution">
    <text evidence="1">The sequence shown here is derived from an EMBL/GenBank/DDBJ whole genome shotgun (WGS) entry which is preliminary data.</text>
</comment>
<proteinExistence type="predicted"/>
<name>A0A3A1TV97_9MICO</name>
<evidence type="ECO:0000313" key="1">
    <source>
        <dbReference type="EMBL" id="RIX27548.1"/>
    </source>
</evidence>
<reference evidence="2" key="1">
    <citation type="submission" date="2018-09" db="EMBL/GenBank/DDBJ databases">
        <authorList>
            <person name="Kim I."/>
        </authorList>
    </citation>
    <scope>NUCLEOTIDE SEQUENCE [LARGE SCALE GENOMIC DNA]</scope>
    <source>
        <strain evidence="2">DD4a</strain>
    </source>
</reference>